<comment type="caution">
    <text evidence="1">The sequence shown here is derived from an EMBL/GenBank/DDBJ whole genome shotgun (WGS) entry which is preliminary data.</text>
</comment>
<name>A0ACB9HEB7_9ASTR</name>
<dbReference type="EMBL" id="CM042029">
    <property type="protein sequence ID" value="KAI3793836.1"/>
    <property type="molecule type" value="Genomic_DNA"/>
</dbReference>
<sequence length="110" mass="12961">MRPKASFTNPHEDQPPSFLLNFNFNLDSNSCLIRIQTSPKISIFLVLLHIQITQVYQVTTCKQITRFGSHTHRFLKFVQPIGFWQAVLLFFHNLACRQFISHSMKTKWTH</sequence>
<organism evidence="1 2">
    <name type="scientific">Smallanthus sonchifolius</name>
    <dbReference type="NCBI Taxonomy" id="185202"/>
    <lineage>
        <taxon>Eukaryota</taxon>
        <taxon>Viridiplantae</taxon>
        <taxon>Streptophyta</taxon>
        <taxon>Embryophyta</taxon>
        <taxon>Tracheophyta</taxon>
        <taxon>Spermatophyta</taxon>
        <taxon>Magnoliopsida</taxon>
        <taxon>eudicotyledons</taxon>
        <taxon>Gunneridae</taxon>
        <taxon>Pentapetalae</taxon>
        <taxon>asterids</taxon>
        <taxon>campanulids</taxon>
        <taxon>Asterales</taxon>
        <taxon>Asteraceae</taxon>
        <taxon>Asteroideae</taxon>
        <taxon>Heliantheae alliance</taxon>
        <taxon>Millerieae</taxon>
        <taxon>Smallanthus</taxon>
    </lineage>
</organism>
<keyword evidence="2" id="KW-1185">Reference proteome</keyword>
<dbReference type="Proteomes" id="UP001056120">
    <property type="component" value="Linkage Group LG12"/>
</dbReference>
<reference evidence="2" key="1">
    <citation type="journal article" date="2022" name="Mol. Ecol. Resour.">
        <title>The genomes of chicory, endive, great burdock and yacon provide insights into Asteraceae palaeo-polyploidization history and plant inulin production.</title>
        <authorList>
            <person name="Fan W."/>
            <person name="Wang S."/>
            <person name="Wang H."/>
            <person name="Wang A."/>
            <person name="Jiang F."/>
            <person name="Liu H."/>
            <person name="Zhao H."/>
            <person name="Xu D."/>
            <person name="Zhang Y."/>
        </authorList>
    </citation>
    <scope>NUCLEOTIDE SEQUENCE [LARGE SCALE GENOMIC DNA]</scope>
    <source>
        <strain evidence="2">cv. Yunnan</strain>
    </source>
</reference>
<gene>
    <name evidence="1" type="ORF">L1987_36459</name>
</gene>
<protein>
    <submittedName>
        <fullName evidence="1">Uncharacterized protein</fullName>
    </submittedName>
</protein>
<proteinExistence type="predicted"/>
<reference evidence="1 2" key="2">
    <citation type="journal article" date="2022" name="Mol. Ecol. Resour.">
        <title>The genomes of chicory, endive, great burdock and yacon provide insights into Asteraceae paleo-polyploidization history and plant inulin production.</title>
        <authorList>
            <person name="Fan W."/>
            <person name="Wang S."/>
            <person name="Wang H."/>
            <person name="Wang A."/>
            <person name="Jiang F."/>
            <person name="Liu H."/>
            <person name="Zhao H."/>
            <person name="Xu D."/>
            <person name="Zhang Y."/>
        </authorList>
    </citation>
    <scope>NUCLEOTIDE SEQUENCE [LARGE SCALE GENOMIC DNA]</scope>
    <source>
        <strain evidence="2">cv. Yunnan</strain>
        <tissue evidence="1">Leaves</tissue>
    </source>
</reference>
<accession>A0ACB9HEB7</accession>
<evidence type="ECO:0000313" key="2">
    <source>
        <dbReference type="Proteomes" id="UP001056120"/>
    </source>
</evidence>
<evidence type="ECO:0000313" key="1">
    <source>
        <dbReference type="EMBL" id="KAI3793836.1"/>
    </source>
</evidence>